<feature type="transmembrane region" description="Helical" evidence="1">
    <location>
        <begin position="12"/>
        <end position="34"/>
    </location>
</feature>
<dbReference type="PROSITE" id="PS00409">
    <property type="entry name" value="PROKAR_NTER_METHYL"/>
    <property type="match status" value="1"/>
</dbReference>
<dbReference type="Pfam" id="PF07963">
    <property type="entry name" value="N_methyl"/>
    <property type="match status" value="1"/>
</dbReference>
<reference evidence="2 3" key="1">
    <citation type="journal article" date="2012" name="J. Bacteriol.">
        <title>Genome Sequence of Extracellular-Protease-Producing Alishewanella jeotgali Isolated from Traditional Korean Fermented Seafood.</title>
        <authorList>
            <person name="Jung J."/>
            <person name="Chun J."/>
            <person name="Park W."/>
        </authorList>
    </citation>
    <scope>NUCLEOTIDE SEQUENCE [LARGE SCALE GENOMIC DNA]</scope>
    <source>
        <strain evidence="2 3">KCTC 22429</strain>
    </source>
</reference>
<keyword evidence="1" id="KW-0812">Transmembrane</keyword>
<dbReference type="InterPro" id="IPR031982">
    <property type="entry name" value="PilE-like"/>
</dbReference>
<dbReference type="PANTHER" id="PTHR30093">
    <property type="entry name" value="GENERAL SECRETION PATHWAY PROTEIN G"/>
    <property type="match status" value="1"/>
</dbReference>
<keyword evidence="1" id="KW-0472">Membrane</keyword>
<dbReference type="AlphaFoldDB" id="H3ZCF5"/>
<dbReference type="SUPFAM" id="SSF54523">
    <property type="entry name" value="Pili subunits"/>
    <property type="match status" value="1"/>
</dbReference>
<protein>
    <submittedName>
        <fullName evidence="2">Methylation site containing protein</fullName>
    </submittedName>
</protein>
<dbReference type="PATRIC" id="fig|1129374.4.peg.1031"/>
<evidence type="ECO:0000256" key="1">
    <source>
        <dbReference type="SAM" id="Phobius"/>
    </source>
</evidence>
<dbReference type="Pfam" id="PF16732">
    <property type="entry name" value="ComP_DUS"/>
    <property type="match status" value="1"/>
</dbReference>
<dbReference type="InterPro" id="IPR012902">
    <property type="entry name" value="N_methyl_site"/>
</dbReference>
<accession>H3ZCF5</accession>
<dbReference type="eggNOG" id="COG4968">
    <property type="taxonomic scope" value="Bacteria"/>
</dbReference>
<keyword evidence="3" id="KW-1185">Reference proteome</keyword>
<proteinExistence type="predicted"/>
<organism evidence="2 3">
    <name type="scientific">Alishewanella jeotgali KCTC 22429</name>
    <dbReference type="NCBI Taxonomy" id="1129374"/>
    <lineage>
        <taxon>Bacteria</taxon>
        <taxon>Pseudomonadati</taxon>
        <taxon>Pseudomonadota</taxon>
        <taxon>Gammaproteobacteria</taxon>
        <taxon>Alteromonadales</taxon>
        <taxon>Alteromonadaceae</taxon>
        <taxon>Alishewanella</taxon>
    </lineage>
</organism>
<sequence>MQYKSVKPAEQQGFTLIEVMVVVVIIAILASIAFPSYQNYVLRSGRTDARDALLNISQQLERHYTLNNSYATYNSAPATSPAGFYSITLTKGATTYTITAEPASGSRQTKDSCKSFTINQAGVKTSTPAGCW</sequence>
<keyword evidence="1" id="KW-1133">Transmembrane helix</keyword>
<dbReference type="STRING" id="1129374.AJE_05141"/>
<dbReference type="Gene3D" id="3.30.700.10">
    <property type="entry name" value="Glycoprotein, Type 4 Pilin"/>
    <property type="match status" value="1"/>
</dbReference>
<dbReference type="PANTHER" id="PTHR30093:SF47">
    <property type="entry name" value="TYPE IV PILUS NON-CORE MINOR PILIN PILE"/>
    <property type="match status" value="1"/>
</dbReference>
<dbReference type="EMBL" id="AHTH01000010">
    <property type="protein sequence ID" value="EHR41747.1"/>
    <property type="molecule type" value="Genomic_DNA"/>
</dbReference>
<evidence type="ECO:0000313" key="2">
    <source>
        <dbReference type="EMBL" id="EHR41747.1"/>
    </source>
</evidence>
<name>H3ZCF5_9ALTE</name>
<comment type="caution">
    <text evidence="2">The sequence shown here is derived from an EMBL/GenBank/DDBJ whole genome shotgun (WGS) entry which is preliminary data.</text>
</comment>
<dbReference type="NCBIfam" id="TIGR02532">
    <property type="entry name" value="IV_pilin_GFxxxE"/>
    <property type="match status" value="1"/>
</dbReference>
<dbReference type="InterPro" id="IPR045584">
    <property type="entry name" value="Pilin-like"/>
</dbReference>
<dbReference type="Proteomes" id="UP000012046">
    <property type="component" value="Unassembled WGS sequence"/>
</dbReference>
<evidence type="ECO:0000313" key="3">
    <source>
        <dbReference type="Proteomes" id="UP000012046"/>
    </source>
</evidence>
<dbReference type="GO" id="GO:0043683">
    <property type="term" value="P:type IV pilus assembly"/>
    <property type="evidence" value="ECO:0007669"/>
    <property type="project" value="InterPro"/>
</dbReference>
<gene>
    <name evidence="2" type="ORF">AJE_05141</name>
</gene>